<dbReference type="SMART" id="SM00220">
    <property type="entry name" value="S_TKc"/>
    <property type="match status" value="1"/>
</dbReference>
<evidence type="ECO:0000256" key="5">
    <source>
        <dbReference type="PROSITE-ProRule" id="PRU10141"/>
    </source>
</evidence>
<gene>
    <name evidence="8" type="ORF">M1L60_35285</name>
</gene>
<dbReference type="PANTHER" id="PTHR43289">
    <property type="entry name" value="MITOGEN-ACTIVATED PROTEIN KINASE KINASE KINASE 20-RELATED"/>
    <property type="match status" value="1"/>
</dbReference>
<feature type="domain" description="Protein kinase" evidence="7">
    <location>
        <begin position="17"/>
        <end position="291"/>
    </location>
</feature>
<reference evidence="8 9" key="1">
    <citation type="submission" date="2022-06" db="EMBL/GenBank/DDBJ databases">
        <title>New Species of the Genus Actinoplanes, ActinopZanes ferrugineus.</title>
        <authorList>
            <person name="Ding P."/>
        </authorList>
    </citation>
    <scope>NUCLEOTIDE SEQUENCE [LARGE SCALE GENOMIC DNA]</scope>
    <source>
        <strain evidence="8 9">TRM88003</strain>
    </source>
</reference>
<evidence type="ECO:0000256" key="4">
    <source>
        <dbReference type="ARBA" id="ARBA00022840"/>
    </source>
</evidence>
<dbReference type="GO" id="GO:0004674">
    <property type="term" value="F:protein serine/threonine kinase activity"/>
    <property type="evidence" value="ECO:0007669"/>
    <property type="project" value="UniProtKB-KW"/>
</dbReference>
<feature type="region of interest" description="Disordered" evidence="6">
    <location>
        <begin position="292"/>
        <end position="314"/>
    </location>
</feature>
<keyword evidence="1" id="KW-0808">Transferase</keyword>
<dbReference type="PROSITE" id="PS50011">
    <property type="entry name" value="PROTEIN_KINASE_DOM"/>
    <property type="match status" value="1"/>
</dbReference>
<dbReference type="InterPro" id="IPR011009">
    <property type="entry name" value="Kinase-like_dom_sf"/>
</dbReference>
<sequence length="529" mass="55616">MTASSLRPGDPDRLGHYRLLGLLGEGGMGTVYLAETPDRRQVAIKVIRPRLATEAGFLDRFRSEVKRVRQVPPFCTAEVLDADVNHDPPYLVVEYIDGPSLAEIIQEHGPLSGSQLHSIAIGVTTALAAIHDAGIVHRDLKPANVLLAPLSAPKVIDFGIAKALDATNAHTEPGLFLGTIAYMGPERFRPDGTARVGTASDIFAWGAVVVYAATGRTPYPHDTLIATAGGLPLPSPDLSGLPRPLRGLVARALQEDPDLRPTAHELLDELIQAGAAGDQVIRASLQTHPGLRRAASAVQRTAPQPGRETPATLEQPPASWLRWLPPRIVAAVAAVALAAGFGAYPATSRLLDAGPGPVAGAVSDSPVDRRTDKPSRAERPTRCTLEGPLRADSSEPRAFTCPPAAAGADQTISASIALGRPQSCAAIWTHANATGSYRIVVCAGQVSIDCAYRNKTSSLATAPVLTGLRHRVEIVSSGPAMTVLVDDKPVISRPGLEPRLRPGAVTLGTTTTRQADSVTFSDVTVTTVP</sequence>
<keyword evidence="4 5" id="KW-0067">ATP-binding</keyword>
<evidence type="ECO:0000256" key="6">
    <source>
        <dbReference type="SAM" id="MobiDB-lite"/>
    </source>
</evidence>
<protein>
    <submittedName>
        <fullName evidence="8">Serine/threonine protein kinase</fullName>
    </submittedName>
</protein>
<dbReference type="InterPro" id="IPR008271">
    <property type="entry name" value="Ser/Thr_kinase_AS"/>
</dbReference>
<evidence type="ECO:0000313" key="9">
    <source>
        <dbReference type="Proteomes" id="UP001523369"/>
    </source>
</evidence>
<dbReference type="RefSeq" id="WP_253241893.1">
    <property type="nucleotide sequence ID" value="NZ_JAMYJR010000040.1"/>
</dbReference>
<feature type="binding site" evidence="5">
    <location>
        <position position="45"/>
    </location>
    <ligand>
        <name>ATP</name>
        <dbReference type="ChEBI" id="CHEBI:30616"/>
    </ligand>
</feature>
<name>A0ABT1DYI8_9ACTN</name>
<evidence type="ECO:0000256" key="2">
    <source>
        <dbReference type="ARBA" id="ARBA00022741"/>
    </source>
</evidence>
<dbReference type="Gene3D" id="3.30.200.20">
    <property type="entry name" value="Phosphorylase Kinase, domain 1"/>
    <property type="match status" value="1"/>
</dbReference>
<dbReference type="PANTHER" id="PTHR43289:SF34">
    <property type="entry name" value="SERINE_THREONINE-PROTEIN KINASE YBDM-RELATED"/>
    <property type="match status" value="1"/>
</dbReference>
<accession>A0ABT1DYI8</accession>
<evidence type="ECO:0000313" key="8">
    <source>
        <dbReference type="EMBL" id="MCO8275857.1"/>
    </source>
</evidence>
<keyword evidence="8" id="KW-0723">Serine/threonine-protein kinase</keyword>
<dbReference type="InterPro" id="IPR017441">
    <property type="entry name" value="Protein_kinase_ATP_BS"/>
</dbReference>
<keyword evidence="2 5" id="KW-0547">Nucleotide-binding</keyword>
<feature type="compositionally biased region" description="Basic and acidic residues" evidence="6">
    <location>
        <begin position="366"/>
        <end position="380"/>
    </location>
</feature>
<dbReference type="PROSITE" id="PS00107">
    <property type="entry name" value="PROTEIN_KINASE_ATP"/>
    <property type="match status" value="1"/>
</dbReference>
<dbReference type="Pfam" id="PF00069">
    <property type="entry name" value="Pkinase"/>
    <property type="match status" value="1"/>
</dbReference>
<evidence type="ECO:0000256" key="1">
    <source>
        <dbReference type="ARBA" id="ARBA00022679"/>
    </source>
</evidence>
<evidence type="ECO:0000259" key="7">
    <source>
        <dbReference type="PROSITE" id="PS50011"/>
    </source>
</evidence>
<dbReference type="SUPFAM" id="SSF56112">
    <property type="entry name" value="Protein kinase-like (PK-like)"/>
    <property type="match status" value="1"/>
</dbReference>
<organism evidence="8 9">
    <name type="scientific">Paractinoplanes aksuensis</name>
    <dbReference type="NCBI Taxonomy" id="2939490"/>
    <lineage>
        <taxon>Bacteria</taxon>
        <taxon>Bacillati</taxon>
        <taxon>Actinomycetota</taxon>
        <taxon>Actinomycetes</taxon>
        <taxon>Micromonosporales</taxon>
        <taxon>Micromonosporaceae</taxon>
        <taxon>Paractinoplanes</taxon>
    </lineage>
</organism>
<dbReference type="EMBL" id="JAMYJR010000040">
    <property type="protein sequence ID" value="MCO8275857.1"/>
    <property type="molecule type" value="Genomic_DNA"/>
</dbReference>
<proteinExistence type="predicted"/>
<feature type="region of interest" description="Disordered" evidence="6">
    <location>
        <begin position="356"/>
        <end position="380"/>
    </location>
</feature>
<dbReference type="Proteomes" id="UP001523369">
    <property type="component" value="Unassembled WGS sequence"/>
</dbReference>
<keyword evidence="3 8" id="KW-0418">Kinase</keyword>
<dbReference type="InterPro" id="IPR000719">
    <property type="entry name" value="Prot_kinase_dom"/>
</dbReference>
<evidence type="ECO:0000256" key="3">
    <source>
        <dbReference type="ARBA" id="ARBA00022777"/>
    </source>
</evidence>
<dbReference type="Gene3D" id="1.10.510.10">
    <property type="entry name" value="Transferase(Phosphotransferase) domain 1"/>
    <property type="match status" value="1"/>
</dbReference>
<dbReference type="CDD" id="cd14014">
    <property type="entry name" value="STKc_PknB_like"/>
    <property type="match status" value="1"/>
</dbReference>
<dbReference type="PROSITE" id="PS00108">
    <property type="entry name" value="PROTEIN_KINASE_ST"/>
    <property type="match status" value="1"/>
</dbReference>
<keyword evidence="9" id="KW-1185">Reference proteome</keyword>
<comment type="caution">
    <text evidence="8">The sequence shown here is derived from an EMBL/GenBank/DDBJ whole genome shotgun (WGS) entry which is preliminary data.</text>
</comment>